<proteinExistence type="predicted"/>
<organism evidence="2 3">
    <name type="scientific">Musa balbisiana</name>
    <name type="common">Banana</name>
    <dbReference type="NCBI Taxonomy" id="52838"/>
    <lineage>
        <taxon>Eukaryota</taxon>
        <taxon>Viridiplantae</taxon>
        <taxon>Streptophyta</taxon>
        <taxon>Embryophyta</taxon>
        <taxon>Tracheophyta</taxon>
        <taxon>Spermatophyta</taxon>
        <taxon>Magnoliopsida</taxon>
        <taxon>Liliopsida</taxon>
        <taxon>Zingiberales</taxon>
        <taxon>Musaceae</taxon>
        <taxon>Musa</taxon>
    </lineage>
</organism>
<keyword evidence="3" id="KW-1185">Reference proteome</keyword>
<evidence type="ECO:0000256" key="1">
    <source>
        <dbReference type="SAM" id="MobiDB-lite"/>
    </source>
</evidence>
<dbReference type="Proteomes" id="UP000317650">
    <property type="component" value="Chromosome 6"/>
</dbReference>
<evidence type="ECO:0000313" key="2">
    <source>
        <dbReference type="EMBL" id="THU51367.1"/>
    </source>
</evidence>
<evidence type="ECO:0000313" key="3">
    <source>
        <dbReference type="Proteomes" id="UP000317650"/>
    </source>
</evidence>
<gene>
    <name evidence="2" type="ORF">C4D60_Mb06t30290</name>
</gene>
<name>A0A4S8IRQ6_MUSBA</name>
<dbReference type="EMBL" id="PYDT01000009">
    <property type="protein sequence ID" value="THU51367.1"/>
    <property type="molecule type" value="Genomic_DNA"/>
</dbReference>
<comment type="caution">
    <text evidence="2">The sequence shown here is derived from an EMBL/GenBank/DDBJ whole genome shotgun (WGS) entry which is preliminary data.</text>
</comment>
<dbReference type="AlphaFoldDB" id="A0A4S8IRQ6"/>
<sequence length="67" mass="7328">MLGLAHTVNSLPTFVWVNSRLIEVGHVEAVTQKKKPCLLMPTNSIRMQSPSHESPLGAAPPHHPQPL</sequence>
<reference evidence="2 3" key="1">
    <citation type="journal article" date="2019" name="Nat. Plants">
        <title>Genome sequencing of Musa balbisiana reveals subgenome evolution and function divergence in polyploid bananas.</title>
        <authorList>
            <person name="Yao X."/>
        </authorList>
    </citation>
    <scope>NUCLEOTIDE SEQUENCE [LARGE SCALE GENOMIC DNA]</scope>
    <source>
        <strain evidence="3">cv. DH-PKW</strain>
        <tissue evidence="2">Leaves</tissue>
    </source>
</reference>
<feature type="region of interest" description="Disordered" evidence="1">
    <location>
        <begin position="44"/>
        <end position="67"/>
    </location>
</feature>
<protein>
    <submittedName>
        <fullName evidence="2">Uncharacterized protein</fullName>
    </submittedName>
</protein>
<accession>A0A4S8IRQ6</accession>